<feature type="domain" description="ABC transporter" evidence="11">
    <location>
        <begin position="170"/>
        <end position="430"/>
    </location>
</feature>
<dbReference type="EMBL" id="PGCK01000001">
    <property type="protein sequence ID" value="MCD1293632.1"/>
    <property type="molecule type" value="Genomic_DNA"/>
</dbReference>
<dbReference type="GO" id="GO:0004518">
    <property type="term" value="F:nuclease activity"/>
    <property type="evidence" value="ECO:0007669"/>
    <property type="project" value="UniProtKB-KW"/>
</dbReference>
<dbReference type="GO" id="GO:0006281">
    <property type="term" value="P:DNA repair"/>
    <property type="evidence" value="ECO:0007669"/>
    <property type="project" value="UniProtKB-KW"/>
</dbReference>
<dbReference type="PANTHER" id="PTHR43152:SF3">
    <property type="entry name" value="UVRABC SYSTEM PROTEIN A"/>
    <property type="match status" value="1"/>
</dbReference>
<dbReference type="Gene3D" id="3.40.50.300">
    <property type="entry name" value="P-loop containing nucleotide triphosphate hydrolases"/>
    <property type="match status" value="2"/>
</dbReference>
<evidence type="ECO:0000256" key="5">
    <source>
        <dbReference type="ARBA" id="ARBA00022763"/>
    </source>
</evidence>
<comment type="subcellular location">
    <subcellularLocation>
        <location evidence="1">Cytoplasm</location>
    </subcellularLocation>
</comment>
<accession>A0AAP2RAV0</accession>
<dbReference type="Gene3D" id="1.20.1580.10">
    <property type="entry name" value="ABC transporter ATPase like domain"/>
    <property type="match status" value="2"/>
</dbReference>
<dbReference type="Pfam" id="PF00005">
    <property type="entry name" value="ABC_tran"/>
    <property type="match status" value="1"/>
</dbReference>
<evidence type="ECO:0000256" key="10">
    <source>
        <dbReference type="ARBA" id="ARBA00023204"/>
    </source>
</evidence>
<dbReference type="PANTHER" id="PTHR43152">
    <property type="entry name" value="UVRABC SYSTEM PROTEIN A"/>
    <property type="match status" value="1"/>
</dbReference>
<dbReference type="PROSITE" id="PS00211">
    <property type="entry name" value="ABC_TRANSPORTER_1"/>
    <property type="match status" value="2"/>
</dbReference>
<evidence type="ECO:0000313" key="12">
    <source>
        <dbReference type="EMBL" id="MCD1293632.1"/>
    </source>
</evidence>
<dbReference type="InterPro" id="IPR027417">
    <property type="entry name" value="P-loop_NTPase"/>
</dbReference>
<dbReference type="RefSeq" id="WP_230739699.1">
    <property type="nucleotide sequence ID" value="NZ_PGCK01000001.1"/>
</dbReference>
<evidence type="ECO:0000313" key="13">
    <source>
        <dbReference type="Proteomes" id="UP001320159"/>
    </source>
</evidence>
<evidence type="ECO:0000256" key="9">
    <source>
        <dbReference type="ARBA" id="ARBA00023125"/>
    </source>
</evidence>
<dbReference type="SMART" id="SM00382">
    <property type="entry name" value="AAA"/>
    <property type="match status" value="2"/>
</dbReference>
<organism evidence="12 13">
    <name type="scientific">Methanooceanicella nereidis</name>
    <dbReference type="NCBI Taxonomy" id="2052831"/>
    <lineage>
        <taxon>Archaea</taxon>
        <taxon>Methanobacteriati</taxon>
        <taxon>Methanobacteriota</taxon>
        <taxon>Stenosarchaea group</taxon>
        <taxon>Methanomicrobia</taxon>
        <taxon>Methanocellales</taxon>
        <taxon>Methanocellaceae</taxon>
        <taxon>Methanooceanicella</taxon>
    </lineage>
</organism>
<evidence type="ECO:0000256" key="6">
    <source>
        <dbReference type="ARBA" id="ARBA00022769"/>
    </source>
</evidence>
<dbReference type="GO" id="GO:0005524">
    <property type="term" value="F:ATP binding"/>
    <property type="evidence" value="ECO:0007669"/>
    <property type="project" value="UniProtKB-KW"/>
</dbReference>
<evidence type="ECO:0000256" key="3">
    <source>
        <dbReference type="ARBA" id="ARBA00022737"/>
    </source>
</evidence>
<dbReference type="AlphaFoldDB" id="A0AAP2RAV0"/>
<dbReference type="GO" id="GO:0005737">
    <property type="term" value="C:cytoplasm"/>
    <property type="evidence" value="ECO:0007669"/>
    <property type="project" value="UniProtKB-SubCell"/>
</dbReference>
<keyword evidence="9" id="KW-0238">DNA-binding</keyword>
<proteinExistence type="predicted"/>
<evidence type="ECO:0000256" key="8">
    <source>
        <dbReference type="ARBA" id="ARBA00022881"/>
    </source>
</evidence>
<keyword evidence="3" id="KW-0677">Repeat</keyword>
<gene>
    <name evidence="12" type="ORF">CUJ83_01305</name>
</gene>
<dbReference type="SUPFAM" id="SSF52540">
    <property type="entry name" value="P-loop containing nucleoside triphosphate hydrolases"/>
    <property type="match status" value="2"/>
</dbReference>
<dbReference type="GO" id="GO:0003677">
    <property type="term" value="F:DNA binding"/>
    <property type="evidence" value="ECO:0007669"/>
    <property type="project" value="UniProtKB-KW"/>
</dbReference>
<dbReference type="InterPro" id="IPR003439">
    <property type="entry name" value="ABC_transporter-like_ATP-bd"/>
</dbReference>
<dbReference type="GO" id="GO:0016887">
    <property type="term" value="F:ATP hydrolysis activity"/>
    <property type="evidence" value="ECO:0007669"/>
    <property type="project" value="InterPro"/>
</dbReference>
<keyword evidence="13" id="KW-1185">Reference proteome</keyword>
<dbReference type="CDD" id="cd03270">
    <property type="entry name" value="ABC_UvrA_I"/>
    <property type="match status" value="1"/>
</dbReference>
<protein>
    <submittedName>
        <fullName evidence="12">Daunorubicin resistance protein DrrC</fullName>
    </submittedName>
</protein>
<evidence type="ECO:0000256" key="7">
    <source>
        <dbReference type="ARBA" id="ARBA00022840"/>
    </source>
</evidence>
<feature type="domain" description="ABC transporter" evidence="11">
    <location>
        <begin position="436"/>
        <end position="741"/>
    </location>
</feature>
<keyword evidence="5" id="KW-0227">DNA damage</keyword>
<reference evidence="12 13" key="1">
    <citation type="submission" date="2017-11" db="EMBL/GenBank/DDBJ databases">
        <title>Isolation and Characterization of Family Methanocellaceae Species from Potential Methane Hydrate Area Offshore Southwestern Taiwan.</title>
        <authorList>
            <person name="Zhang W.-L."/>
            <person name="Chen W.-C."/>
            <person name="Lai M.-C."/>
            <person name="Chen S.-C."/>
        </authorList>
    </citation>
    <scope>NUCLEOTIDE SEQUENCE [LARGE SCALE GENOMIC DNA]</scope>
    <source>
        <strain evidence="12 13">CWC-04</strain>
    </source>
</reference>
<evidence type="ECO:0000256" key="4">
    <source>
        <dbReference type="ARBA" id="ARBA00022741"/>
    </source>
</evidence>
<keyword evidence="4" id="KW-0547">Nucleotide-binding</keyword>
<keyword evidence="6" id="KW-0228">DNA excision</keyword>
<dbReference type="Gene3D" id="1.10.8.280">
    <property type="entry name" value="ABC transporter ATPase domain-like"/>
    <property type="match status" value="1"/>
</dbReference>
<evidence type="ECO:0000256" key="1">
    <source>
        <dbReference type="ARBA" id="ARBA00004496"/>
    </source>
</evidence>
<comment type="caution">
    <text evidence="12">The sequence shown here is derived from an EMBL/GenBank/DDBJ whole genome shotgun (WGS) entry which is preliminary data.</text>
</comment>
<evidence type="ECO:0000256" key="2">
    <source>
        <dbReference type="ARBA" id="ARBA00022490"/>
    </source>
</evidence>
<name>A0AAP2RAV0_9EURY</name>
<keyword evidence="7" id="KW-0067">ATP-binding</keyword>
<dbReference type="PROSITE" id="PS50893">
    <property type="entry name" value="ABC_TRANSPORTER_2"/>
    <property type="match status" value="2"/>
</dbReference>
<evidence type="ECO:0000259" key="11">
    <source>
        <dbReference type="PROSITE" id="PS50893"/>
    </source>
</evidence>
<dbReference type="Proteomes" id="UP001320159">
    <property type="component" value="Unassembled WGS sequence"/>
</dbReference>
<keyword evidence="8" id="KW-0267">Excision nuclease</keyword>
<sequence>MEDCIKLTGAREHNLKNIELKIPKNKVVVFTGVSGSGKSSLVFDTIYAEAQRQFMETFSAFSRRYLPKIPKPNVDRIFNLSPAIRIDQKRMGENRRSTVGTATEISTYLRLLFSRCGTPFIGPSFYFSFNNPEGMCPVCSGVGSEIDVDLERLLDMERSLAEGGIRHQFYQPGNIYYKLYRASGYFDVNKPLKEYTKEEMDRLLYSGPEKMGEERLGGVINATMEGVVTGLKRRQFGKEDLNEREAKFFKVTTCKACNGTRINDRARSVTINGKNIAELAAMELIDLREFVDSIEGPVSAPILAPIRWRLDQLIDIGVGYLSLDRPVATLSGGESQRVKMAKQLSCDLVNLVYVLDEPSIGLHPRDNSNLIKMLKKLRDNDNSVLVVEHDPEIIESADYVIDIGPGAGTHGGNVMFCGTVEELKRSSTVTGRYLEQRHGNGYKRRAPTGYMEIKDATLHNLKNVSVKIPAGVFVCVTGVAGSGKSTLINDIFTYEHPDAVIIDQSALGRSSRSNPATYTGMFDDIRSIFAVTNDTKPNLFSFNSEGACPKCKGSGFIEVEMHFLDSVKITCSECKGKRYTAEVLEYKYKGKDISEVLEMTVDDASEFFEEKKILSKLKVLQEVGLGYITLGQSLSSLSGGEAQRIKLASELHKKGNIYVMDEPTTGLHMSDIDRLLKIIKKLVDKGNTVIVIEHNLEVMRHADWIIDMGPEGGKRGGEIVAEGTPEDIIKVESSYTGQYLKNVL</sequence>
<dbReference type="InterPro" id="IPR003593">
    <property type="entry name" value="AAA+_ATPase"/>
</dbReference>
<keyword evidence="2" id="KW-0963">Cytoplasm</keyword>
<dbReference type="InterPro" id="IPR017871">
    <property type="entry name" value="ABC_transporter-like_CS"/>
</dbReference>
<keyword evidence="10" id="KW-0234">DNA repair</keyword>